<evidence type="ECO:0000259" key="2">
    <source>
        <dbReference type="Pfam" id="PF04471"/>
    </source>
</evidence>
<dbReference type="Proteomes" id="UP000028863">
    <property type="component" value="Unassembled WGS sequence"/>
</dbReference>
<dbReference type="SUPFAM" id="SSF52980">
    <property type="entry name" value="Restriction endonuclease-like"/>
    <property type="match status" value="1"/>
</dbReference>
<dbReference type="EMBL" id="CCAX010000001">
    <property type="protein sequence ID" value="CDO03666.1"/>
    <property type="molecule type" value="Genomic_DNA"/>
</dbReference>
<dbReference type="Pfam" id="PF04471">
    <property type="entry name" value="Mrr_cat"/>
    <property type="match status" value="1"/>
</dbReference>
<name>W9ALZ0_9BACI</name>
<keyword evidence="3" id="KW-0378">Hydrolase</keyword>
<dbReference type="InterPro" id="IPR052906">
    <property type="entry name" value="Type_IV_Methyl-Rstrct_Enzyme"/>
</dbReference>
<feature type="transmembrane region" description="Helical" evidence="1">
    <location>
        <begin position="24"/>
        <end position="49"/>
    </location>
</feature>
<protein>
    <submittedName>
        <fullName evidence="3">Restriction endonuclease</fullName>
    </submittedName>
</protein>
<dbReference type="InterPro" id="IPR011335">
    <property type="entry name" value="Restrct_endonuc-II-like"/>
</dbReference>
<organism evidence="3 4">
    <name type="scientific">Oceanobacillus picturae</name>
    <dbReference type="NCBI Taxonomy" id="171693"/>
    <lineage>
        <taxon>Bacteria</taxon>
        <taxon>Bacillati</taxon>
        <taxon>Bacillota</taxon>
        <taxon>Bacilli</taxon>
        <taxon>Bacillales</taxon>
        <taxon>Bacillaceae</taxon>
        <taxon>Oceanobacillus</taxon>
    </lineage>
</organism>
<gene>
    <name evidence="3" type="ORF">BN988_02184</name>
</gene>
<dbReference type="PANTHER" id="PTHR30015:SF6">
    <property type="entry name" value="SLL1429 PROTEIN"/>
    <property type="match status" value="1"/>
</dbReference>
<comment type="caution">
    <text evidence="3">The sequence shown here is derived from an EMBL/GenBank/DDBJ whole genome shotgun (WGS) entry which is preliminary data.</text>
</comment>
<keyword evidence="3" id="KW-0540">Nuclease</keyword>
<dbReference type="STRING" id="171693.BN988_02184"/>
<keyword evidence="1" id="KW-0472">Membrane</keyword>
<dbReference type="InterPro" id="IPR007560">
    <property type="entry name" value="Restrct_endonuc_IV_Mrr"/>
</dbReference>
<evidence type="ECO:0000256" key="1">
    <source>
        <dbReference type="SAM" id="Phobius"/>
    </source>
</evidence>
<proteinExistence type="predicted"/>
<dbReference type="AlphaFoldDB" id="W9ALZ0"/>
<keyword evidence="3" id="KW-0255">Endonuclease</keyword>
<dbReference type="PANTHER" id="PTHR30015">
    <property type="entry name" value="MRR RESTRICTION SYSTEM PROTEIN"/>
    <property type="match status" value="1"/>
</dbReference>
<accession>W9ALZ0</accession>
<reference evidence="3" key="2">
    <citation type="submission" date="2014-03" db="EMBL/GenBank/DDBJ databases">
        <authorList>
            <person name="Urmite Genomes"/>
        </authorList>
    </citation>
    <scope>NUCLEOTIDE SEQUENCE</scope>
    <source>
        <strain evidence="3">S1</strain>
    </source>
</reference>
<dbReference type="Gene3D" id="3.40.1350.10">
    <property type="match status" value="1"/>
</dbReference>
<evidence type="ECO:0000313" key="4">
    <source>
        <dbReference type="Proteomes" id="UP000028863"/>
    </source>
</evidence>
<dbReference type="GO" id="GO:0003677">
    <property type="term" value="F:DNA binding"/>
    <property type="evidence" value="ECO:0007669"/>
    <property type="project" value="InterPro"/>
</dbReference>
<dbReference type="GO" id="GO:0015666">
    <property type="term" value="F:restriction endodeoxyribonuclease activity"/>
    <property type="evidence" value="ECO:0007669"/>
    <property type="project" value="TreeGrafter"/>
</dbReference>
<keyword evidence="1" id="KW-1133">Transmembrane helix</keyword>
<reference evidence="3" key="1">
    <citation type="submission" date="2014-03" db="EMBL/GenBank/DDBJ databases">
        <title>Draft genome sequencing of Oceanobacillus picturae strain S1 isolated from human gut.</title>
        <authorList>
            <person name="Croce O."/>
            <person name="Lagier J.C."/>
            <person name="Raoult D."/>
        </authorList>
    </citation>
    <scope>NUCLEOTIDE SEQUENCE [LARGE SCALE GENOMIC DNA]</scope>
    <source>
        <strain evidence="3">S1</strain>
    </source>
</reference>
<keyword evidence="4" id="KW-1185">Reference proteome</keyword>
<dbReference type="GO" id="GO:0009307">
    <property type="term" value="P:DNA restriction-modification system"/>
    <property type="evidence" value="ECO:0007669"/>
    <property type="project" value="InterPro"/>
</dbReference>
<feature type="domain" description="Restriction endonuclease type IV Mrr" evidence="2">
    <location>
        <begin position="62"/>
        <end position="171"/>
    </location>
</feature>
<dbReference type="InterPro" id="IPR011856">
    <property type="entry name" value="tRNA_endonuc-like_dom_sf"/>
</dbReference>
<keyword evidence="1" id="KW-0812">Transmembrane</keyword>
<sequence length="179" mass="20063">MEGFFEGFKMGWELLWTLINSHPAVPFILVGSFLIVIGSTIAGIIVNTIRENKLRKSGMLEVDKMSGRMFEEYLHALFKGKGYNVKITPASGDYGADLLLTGKGKKIAVQAKRYKKNVGVKAVQEVVSARSYYSVDECWVVTNSFFTDQAKKLARSNQVRLVDRKELMGWMLEEVKGAS</sequence>
<dbReference type="eggNOG" id="COG1787">
    <property type="taxonomic scope" value="Bacteria"/>
</dbReference>
<dbReference type="RefSeq" id="WP_231495215.1">
    <property type="nucleotide sequence ID" value="NZ_CABLBW010000001.1"/>
</dbReference>
<evidence type="ECO:0000313" key="3">
    <source>
        <dbReference type="EMBL" id="CDO03666.1"/>
    </source>
</evidence>